<dbReference type="EMBL" id="JAGDFM010000601">
    <property type="protein sequence ID" value="KAG7376925.1"/>
    <property type="molecule type" value="Genomic_DNA"/>
</dbReference>
<feature type="compositionally biased region" description="Polar residues" evidence="1">
    <location>
        <begin position="86"/>
        <end position="100"/>
    </location>
</feature>
<organism evidence="2 3">
    <name type="scientific">Phytophthora pseudosyringae</name>
    <dbReference type="NCBI Taxonomy" id="221518"/>
    <lineage>
        <taxon>Eukaryota</taxon>
        <taxon>Sar</taxon>
        <taxon>Stramenopiles</taxon>
        <taxon>Oomycota</taxon>
        <taxon>Peronosporomycetes</taxon>
        <taxon>Peronosporales</taxon>
        <taxon>Peronosporaceae</taxon>
        <taxon>Phytophthora</taxon>
    </lineage>
</organism>
<name>A0A8T1V7J8_9STRA</name>
<accession>A0A8T1V7J8</accession>
<feature type="compositionally biased region" description="Basic and acidic residues" evidence="1">
    <location>
        <begin position="70"/>
        <end position="85"/>
    </location>
</feature>
<evidence type="ECO:0000313" key="3">
    <source>
        <dbReference type="Proteomes" id="UP000694044"/>
    </source>
</evidence>
<keyword evidence="3" id="KW-1185">Reference proteome</keyword>
<dbReference type="Proteomes" id="UP000694044">
    <property type="component" value="Unassembled WGS sequence"/>
</dbReference>
<sequence>MADGAVVMAKATKHKAEMEEVRISLMKEREQNRVNFTQLEGLDELSVRIIRLKKQKILEEIEQTQQLVPDGDREASQDADNENKPTDINASTAGTASSFG</sequence>
<dbReference type="OrthoDB" id="107435at2759"/>
<reference evidence="2" key="1">
    <citation type="submission" date="2021-02" db="EMBL/GenBank/DDBJ databases">
        <authorList>
            <person name="Palmer J.M."/>
        </authorList>
    </citation>
    <scope>NUCLEOTIDE SEQUENCE</scope>
    <source>
        <strain evidence="2">SCRP734</strain>
    </source>
</reference>
<dbReference type="AlphaFoldDB" id="A0A8T1V7J8"/>
<evidence type="ECO:0000256" key="1">
    <source>
        <dbReference type="SAM" id="MobiDB-lite"/>
    </source>
</evidence>
<feature type="region of interest" description="Disordered" evidence="1">
    <location>
        <begin position="64"/>
        <end position="100"/>
    </location>
</feature>
<proteinExistence type="predicted"/>
<comment type="caution">
    <text evidence="2">The sequence shown here is derived from an EMBL/GenBank/DDBJ whole genome shotgun (WGS) entry which is preliminary data.</text>
</comment>
<protein>
    <submittedName>
        <fullName evidence="2">Uncharacterized protein</fullName>
    </submittedName>
</protein>
<gene>
    <name evidence="2" type="ORF">PHYPSEUDO_012546</name>
</gene>
<evidence type="ECO:0000313" key="2">
    <source>
        <dbReference type="EMBL" id="KAG7376925.1"/>
    </source>
</evidence>